<dbReference type="AlphaFoldDB" id="A0A1L7X6L8"/>
<dbReference type="EMBL" id="FJOG01000016">
    <property type="protein sequence ID" value="CZR60670.1"/>
    <property type="molecule type" value="Genomic_DNA"/>
</dbReference>
<proteinExistence type="predicted"/>
<accession>A0A1L7X6L8</accession>
<feature type="compositionally biased region" description="Polar residues" evidence="1">
    <location>
        <begin position="232"/>
        <end position="243"/>
    </location>
</feature>
<feature type="compositionally biased region" description="Polar residues" evidence="1">
    <location>
        <begin position="276"/>
        <end position="293"/>
    </location>
</feature>
<protein>
    <submittedName>
        <fullName evidence="2">Uncharacterized protein</fullName>
    </submittedName>
</protein>
<sequence length="341" mass="37092">MPKRKIASLGDSKEPSIVAEASTRISELAWGALPLSVIVGDTIIEHLRSVGAILKNKEAKKGEITCGRRSNALAADAVKASPPTIAAERVEADGKKLESWREDSAEYLFRKSMRVDSGHRGYFANLKAAEDFDTSRGFSIFDVVKTEQSFHQCPGDHPLNSLETDALMPKATTTSTLSTLSTLLKPLPVCSSSRTSPFISRHATFMCNMQPLKKSMHVNHLAPSGQKFIRSSPLSPASSTGQHMQEKQPHRIEGALTPADLTLIDLGETEKPRRASQGSTSPKATESGESSPRLQMPCADFEVLRHISPEGPNSYLISRSPSFGAPSTFGFNTEQQQILDF</sequence>
<dbReference type="Proteomes" id="UP000184330">
    <property type="component" value="Unassembled WGS sequence"/>
</dbReference>
<evidence type="ECO:0000313" key="3">
    <source>
        <dbReference type="Proteomes" id="UP000184330"/>
    </source>
</evidence>
<feature type="region of interest" description="Disordered" evidence="1">
    <location>
        <begin position="229"/>
        <end position="295"/>
    </location>
</feature>
<feature type="compositionally biased region" description="Basic and acidic residues" evidence="1">
    <location>
        <begin position="244"/>
        <end position="253"/>
    </location>
</feature>
<organism evidence="2 3">
    <name type="scientific">Phialocephala subalpina</name>
    <dbReference type="NCBI Taxonomy" id="576137"/>
    <lineage>
        <taxon>Eukaryota</taxon>
        <taxon>Fungi</taxon>
        <taxon>Dikarya</taxon>
        <taxon>Ascomycota</taxon>
        <taxon>Pezizomycotina</taxon>
        <taxon>Leotiomycetes</taxon>
        <taxon>Helotiales</taxon>
        <taxon>Mollisiaceae</taxon>
        <taxon>Phialocephala</taxon>
        <taxon>Phialocephala fortinii species complex</taxon>
    </lineage>
</organism>
<evidence type="ECO:0000313" key="2">
    <source>
        <dbReference type="EMBL" id="CZR60670.1"/>
    </source>
</evidence>
<name>A0A1L7X6L8_9HELO</name>
<evidence type="ECO:0000256" key="1">
    <source>
        <dbReference type="SAM" id="MobiDB-lite"/>
    </source>
</evidence>
<keyword evidence="3" id="KW-1185">Reference proteome</keyword>
<gene>
    <name evidence="2" type="ORF">PAC_10566</name>
</gene>
<reference evidence="2 3" key="1">
    <citation type="submission" date="2016-03" db="EMBL/GenBank/DDBJ databases">
        <authorList>
            <person name="Ploux O."/>
        </authorList>
    </citation>
    <scope>NUCLEOTIDE SEQUENCE [LARGE SCALE GENOMIC DNA]</scope>
    <source>
        <strain evidence="2 3">UAMH 11012</strain>
    </source>
</reference>